<evidence type="ECO:0000256" key="6">
    <source>
        <dbReference type="ARBA" id="ARBA00023237"/>
    </source>
</evidence>
<dbReference type="InterPro" id="IPR028082">
    <property type="entry name" value="Peripla_BP_I"/>
</dbReference>
<keyword evidence="4" id="KW-0472">Membrane</keyword>
<dbReference type="Gene3D" id="1.25.40.10">
    <property type="entry name" value="Tetratricopeptide repeat domain"/>
    <property type="match status" value="1"/>
</dbReference>
<evidence type="ECO:0000313" key="9">
    <source>
        <dbReference type="EMBL" id="SEA65462.1"/>
    </source>
</evidence>
<dbReference type="PANTHER" id="PTHR38038:SF1">
    <property type="entry name" value="PENICILLIN-BINDING PROTEIN ACTIVATOR LPOA"/>
    <property type="match status" value="1"/>
</dbReference>
<dbReference type="OrthoDB" id="6708821at2"/>
<feature type="signal peptide" evidence="8">
    <location>
        <begin position="1"/>
        <end position="19"/>
    </location>
</feature>
<dbReference type="GO" id="GO:0008360">
    <property type="term" value="P:regulation of cell shape"/>
    <property type="evidence" value="ECO:0007669"/>
    <property type="project" value="UniProtKB-KW"/>
</dbReference>
<dbReference type="SUPFAM" id="SSF53822">
    <property type="entry name" value="Periplasmic binding protein-like I"/>
    <property type="match status" value="1"/>
</dbReference>
<feature type="chain" id="PRO_5017337860" description="Penicillin-binding protein activator" evidence="8">
    <location>
        <begin position="20"/>
        <end position="606"/>
    </location>
</feature>
<dbReference type="CDD" id="cd06339">
    <property type="entry name" value="PBP1_YraM_LppC_lipoprotein-like"/>
    <property type="match status" value="1"/>
</dbReference>
<evidence type="ECO:0000256" key="4">
    <source>
        <dbReference type="ARBA" id="ARBA00023136"/>
    </source>
</evidence>
<evidence type="ECO:0008006" key="11">
    <source>
        <dbReference type="Google" id="ProtNLM"/>
    </source>
</evidence>
<keyword evidence="10" id="KW-1185">Reference proteome</keyword>
<dbReference type="Gene3D" id="1.25.40.650">
    <property type="match status" value="1"/>
</dbReference>
<sequence>MMNLRRLSFSLLVTATLMAGCSAPSKPPQVVDATGSTQAASVDMLLSQAERERPIRSAELKLQAAQLLVQQGERNRVERILATIDTNILPPTLAFEVAKLRAGDSMEQQRAAEALRYLDRQRFSALPAPQQAELSQLRADAWLAQDDRVAASRELIMSSLLVEDDTERQRYHDQIWQLLQAVPDSSLRQAIQSGNSYHEQGWFELAEMVRASSDLPSREAALERWRQLWQAHPVMILPPTGLMGLQQGGEMIQARRIAVVLPLTGELAQPANAILDGIRAAQSVQSRQGQVPAQLSLIDSSLYSNADDIVQAARQQGAEMIIGPLDQALVAQFSNQPERELPVLALNPAPNGPSTPWQLELSSEHEARMVAKRALAEGQRNVLLITPAAEWGDRVQAVMREELSAGGGRVVGTLRYQAGGSYDEQIARLMLTDQSKQREQQLRQLLRHRLEFQERSRQDADAILLTALPDAARLIKSMLNYHYAADLPVYATSHLYPGYPDASRDLDLNNITFCDLPWILEPPSEAHRALSAEGKDTLSRFGRLYALGVDAINLYPWLEQLQSAPGAFLQAETGMLSIDANRRVQRVLSCTRFVDGVPAPVPSNRP</sequence>
<evidence type="ECO:0000256" key="3">
    <source>
        <dbReference type="ARBA" id="ARBA00022984"/>
    </source>
</evidence>
<evidence type="ECO:0000313" key="10">
    <source>
        <dbReference type="Proteomes" id="UP000242469"/>
    </source>
</evidence>
<keyword evidence="6" id="KW-0998">Cell outer membrane</keyword>
<dbReference type="PANTHER" id="PTHR38038">
    <property type="entry name" value="PENICILLIN-BINDING PROTEIN ACTIVATOR LPOA"/>
    <property type="match status" value="1"/>
</dbReference>
<reference evidence="10" key="1">
    <citation type="submission" date="2016-10" db="EMBL/GenBank/DDBJ databases">
        <authorList>
            <person name="Varghese N."/>
            <person name="Submissions S."/>
        </authorList>
    </citation>
    <scope>NUCLEOTIDE SEQUENCE [LARGE SCALE GENOMIC DNA]</scope>
    <source>
        <strain evidence="10">DSM 11526</strain>
    </source>
</reference>
<dbReference type="STRING" id="1122198.SAMN02745729_105211"/>
<evidence type="ECO:0000256" key="2">
    <source>
        <dbReference type="ARBA" id="ARBA00022960"/>
    </source>
</evidence>
<dbReference type="RefSeq" id="WP_091825674.1">
    <property type="nucleotide sequence ID" value="NZ_FNRJ01000005.1"/>
</dbReference>
<dbReference type="GO" id="GO:0030234">
    <property type="term" value="F:enzyme regulator activity"/>
    <property type="evidence" value="ECO:0007669"/>
    <property type="project" value="TreeGrafter"/>
</dbReference>
<dbReference type="Proteomes" id="UP000242469">
    <property type="component" value="Unassembled WGS sequence"/>
</dbReference>
<dbReference type="PROSITE" id="PS51257">
    <property type="entry name" value="PROKAR_LIPOPROTEIN"/>
    <property type="match status" value="1"/>
</dbReference>
<dbReference type="GO" id="GO:0031241">
    <property type="term" value="C:periplasmic side of cell outer membrane"/>
    <property type="evidence" value="ECO:0007669"/>
    <property type="project" value="TreeGrafter"/>
</dbReference>
<organism evidence="9 10">
    <name type="scientific">Marinobacterium iners DSM 11526</name>
    <dbReference type="NCBI Taxonomy" id="1122198"/>
    <lineage>
        <taxon>Bacteria</taxon>
        <taxon>Pseudomonadati</taxon>
        <taxon>Pseudomonadota</taxon>
        <taxon>Gammaproteobacteria</taxon>
        <taxon>Oceanospirillales</taxon>
        <taxon>Oceanospirillaceae</taxon>
        <taxon>Marinobacterium</taxon>
    </lineage>
</organism>
<keyword evidence="1 8" id="KW-0732">Signal</keyword>
<dbReference type="Pfam" id="PF04348">
    <property type="entry name" value="LppC"/>
    <property type="match status" value="1"/>
</dbReference>
<accession>A0A1H4CZI3</accession>
<name>A0A1H4CZI3_9GAMM</name>
<evidence type="ECO:0000256" key="8">
    <source>
        <dbReference type="SAM" id="SignalP"/>
    </source>
</evidence>
<gene>
    <name evidence="9" type="ORF">SAMN02745729_105211</name>
</gene>
<keyword evidence="5" id="KW-0564">Palmitate</keyword>
<dbReference type="InterPro" id="IPR007443">
    <property type="entry name" value="LpoA"/>
</dbReference>
<keyword evidence="2" id="KW-0133">Cell shape</keyword>
<evidence type="ECO:0000256" key="7">
    <source>
        <dbReference type="ARBA" id="ARBA00023288"/>
    </source>
</evidence>
<dbReference type="GO" id="GO:0009252">
    <property type="term" value="P:peptidoglycan biosynthetic process"/>
    <property type="evidence" value="ECO:0007669"/>
    <property type="project" value="UniProtKB-KW"/>
</dbReference>
<evidence type="ECO:0000256" key="5">
    <source>
        <dbReference type="ARBA" id="ARBA00023139"/>
    </source>
</evidence>
<keyword evidence="3" id="KW-0573">Peptidoglycan synthesis</keyword>
<dbReference type="AlphaFoldDB" id="A0A1H4CZI3"/>
<dbReference type="EMBL" id="FNRJ01000005">
    <property type="protein sequence ID" value="SEA65462.1"/>
    <property type="molecule type" value="Genomic_DNA"/>
</dbReference>
<protein>
    <recommendedName>
        <fullName evidence="11">Penicillin-binding protein activator</fullName>
    </recommendedName>
</protein>
<proteinExistence type="predicted"/>
<dbReference type="InterPro" id="IPR011990">
    <property type="entry name" value="TPR-like_helical_dom_sf"/>
</dbReference>
<evidence type="ECO:0000256" key="1">
    <source>
        <dbReference type="ARBA" id="ARBA00022729"/>
    </source>
</evidence>
<keyword evidence="7" id="KW-0449">Lipoprotein</keyword>
<dbReference type="Gene3D" id="3.40.50.2300">
    <property type="match status" value="2"/>
</dbReference>